<evidence type="ECO:0000313" key="2">
    <source>
        <dbReference type="Proteomes" id="UP000075243"/>
    </source>
</evidence>
<keyword evidence="2" id="KW-1185">Reference proteome</keyword>
<dbReference type="InterPro" id="IPR040256">
    <property type="entry name" value="At4g02000-like"/>
</dbReference>
<reference evidence="1 2" key="1">
    <citation type="journal article" date="2012" name="Nat. Biotechnol.">
        <title>Draft genome sequence of pigeonpea (Cajanus cajan), an orphan legume crop of resource-poor farmers.</title>
        <authorList>
            <person name="Varshney R.K."/>
            <person name="Chen W."/>
            <person name="Li Y."/>
            <person name="Bharti A.K."/>
            <person name="Saxena R.K."/>
            <person name="Schlueter J.A."/>
            <person name="Donoghue M.T."/>
            <person name="Azam S."/>
            <person name="Fan G."/>
            <person name="Whaley A.M."/>
            <person name="Farmer A.D."/>
            <person name="Sheridan J."/>
            <person name="Iwata A."/>
            <person name="Tuteja R."/>
            <person name="Penmetsa R.V."/>
            <person name="Wu W."/>
            <person name="Upadhyaya H.D."/>
            <person name="Yang S.P."/>
            <person name="Shah T."/>
            <person name="Saxena K.B."/>
            <person name="Michael T."/>
            <person name="McCombie W.R."/>
            <person name="Yang B."/>
            <person name="Zhang G."/>
            <person name="Yang H."/>
            <person name="Wang J."/>
            <person name="Spillane C."/>
            <person name="Cook D.R."/>
            <person name="May G.D."/>
            <person name="Xu X."/>
            <person name="Jackson S.A."/>
        </authorList>
    </citation>
    <scope>NUCLEOTIDE SEQUENCE [LARGE SCALE GENOMIC DNA]</scope>
    <source>
        <strain evidence="2">cv. Asha</strain>
    </source>
</reference>
<evidence type="ECO:0000313" key="1">
    <source>
        <dbReference type="EMBL" id="KYP64112.1"/>
    </source>
</evidence>
<sequence>MIFYRYLAVRPWTSNFASSMLEIKSTLVWIRFPSLKMEYYNKNVLLALALVVGRPIEINLNQLVVGCFWFHDHWFNVEHECMHLICKCCDSLGIYCQNL</sequence>
<dbReference type="AlphaFoldDB" id="A0A151TAM8"/>
<dbReference type="EMBL" id="CM003609">
    <property type="protein sequence ID" value="KYP64112.1"/>
    <property type="molecule type" value="Genomic_DNA"/>
</dbReference>
<organism evidence="1 2">
    <name type="scientific">Cajanus cajan</name>
    <name type="common">Pigeon pea</name>
    <name type="synonym">Cajanus indicus</name>
    <dbReference type="NCBI Taxonomy" id="3821"/>
    <lineage>
        <taxon>Eukaryota</taxon>
        <taxon>Viridiplantae</taxon>
        <taxon>Streptophyta</taxon>
        <taxon>Embryophyta</taxon>
        <taxon>Tracheophyta</taxon>
        <taxon>Spermatophyta</taxon>
        <taxon>Magnoliopsida</taxon>
        <taxon>eudicotyledons</taxon>
        <taxon>Gunneridae</taxon>
        <taxon>Pentapetalae</taxon>
        <taxon>rosids</taxon>
        <taxon>fabids</taxon>
        <taxon>Fabales</taxon>
        <taxon>Fabaceae</taxon>
        <taxon>Papilionoideae</taxon>
        <taxon>50 kb inversion clade</taxon>
        <taxon>NPAAA clade</taxon>
        <taxon>indigoferoid/millettioid clade</taxon>
        <taxon>Phaseoleae</taxon>
        <taxon>Cajanus</taxon>
    </lineage>
</organism>
<accession>A0A151TAM8</accession>
<gene>
    <name evidence="1" type="ORF">KK1_018701</name>
</gene>
<protein>
    <submittedName>
        <fullName evidence="1">Uncharacterized protein</fullName>
    </submittedName>
</protein>
<dbReference type="Gramene" id="C.cajan_18168.t">
    <property type="protein sequence ID" value="C.cajan_18168.t"/>
    <property type="gene ID" value="C.cajan_18168"/>
</dbReference>
<proteinExistence type="predicted"/>
<name>A0A151TAM8_CAJCA</name>
<dbReference type="Proteomes" id="UP000075243">
    <property type="component" value="Chromosome 7"/>
</dbReference>
<dbReference type="PANTHER" id="PTHR31286">
    <property type="entry name" value="GLYCINE-RICH CELL WALL STRUCTURAL PROTEIN 1.8-LIKE"/>
    <property type="match status" value="1"/>
</dbReference>
<dbReference type="PANTHER" id="PTHR31286:SF171">
    <property type="entry name" value="CCHC-TYPE DOMAIN-CONTAINING PROTEIN"/>
    <property type="match status" value="1"/>
</dbReference>